<evidence type="ECO:0000313" key="3">
    <source>
        <dbReference type="Proteomes" id="UP000682892"/>
    </source>
</evidence>
<sequence>MESASEQLRLNRTTGNYSSPQGKAKSKNHGESIDGPSSSMNNDSSSKRPFEEIEEVILDDTDLEDSHAESVDERGKSKKKKAERSIDDKIHTILDDLVAAPGKTKSQHASFGAYLAERMDMLPLQVARDLEVEFTSRVNSLLDLYADHQ</sequence>
<dbReference type="Proteomes" id="UP000682892">
    <property type="component" value="Unassembled WGS sequence"/>
</dbReference>
<name>A0A1S4FGT8_AEDAE</name>
<dbReference type="HOGENOM" id="CLU_1751179_0_0_1"/>
<organism evidence="2 3">
    <name type="scientific">Aedes aegypti</name>
    <name type="common">Yellowfever mosquito</name>
    <name type="synonym">Culex aegypti</name>
    <dbReference type="NCBI Taxonomy" id="7159"/>
    <lineage>
        <taxon>Eukaryota</taxon>
        <taxon>Metazoa</taxon>
        <taxon>Ecdysozoa</taxon>
        <taxon>Arthropoda</taxon>
        <taxon>Hexapoda</taxon>
        <taxon>Insecta</taxon>
        <taxon>Pterygota</taxon>
        <taxon>Neoptera</taxon>
        <taxon>Endopterygota</taxon>
        <taxon>Diptera</taxon>
        <taxon>Nematocera</taxon>
        <taxon>Culicoidea</taxon>
        <taxon>Culicidae</taxon>
        <taxon>Culicinae</taxon>
        <taxon>Aedini</taxon>
        <taxon>Aedes</taxon>
        <taxon>Stegomyia</taxon>
    </lineage>
</organism>
<reference evidence="2" key="2">
    <citation type="journal article" date="2007" name="Science">
        <title>Genome sequence of Aedes aegypti, a major arbovirus vector.</title>
        <authorList>
            <person name="Nene V."/>
            <person name="Wortman J.R."/>
            <person name="Lawson D."/>
            <person name="Haas B."/>
            <person name="Kodira C."/>
            <person name="Tu Z.J."/>
            <person name="Loftus B."/>
            <person name="Xi Z."/>
            <person name="Megy K."/>
            <person name="Grabherr M."/>
            <person name="Ren Q."/>
            <person name="Zdobnov E.M."/>
            <person name="Lobo N.F."/>
            <person name="Campbell K.S."/>
            <person name="Brown S.E."/>
            <person name="Bonaldo M.F."/>
            <person name="Zhu J."/>
            <person name="Sinkins S.P."/>
            <person name="Hogenkamp D.G."/>
            <person name="Amedeo P."/>
            <person name="Arensburger P."/>
            <person name="Atkinson P.W."/>
            <person name="Bidwell S."/>
            <person name="Biedler J."/>
            <person name="Birney E."/>
            <person name="Bruggner R.V."/>
            <person name="Costas J."/>
            <person name="Coy M.R."/>
            <person name="Crabtree J."/>
            <person name="Crawford M."/>
            <person name="Debruyn B."/>
            <person name="Decaprio D."/>
            <person name="Eiglmeier K."/>
            <person name="Eisenstadt E."/>
            <person name="El-Dorry H."/>
            <person name="Gelbart W.M."/>
            <person name="Gomes S.L."/>
            <person name="Hammond M."/>
            <person name="Hannick L.I."/>
            <person name="Hogan J.R."/>
            <person name="Holmes M.H."/>
            <person name="Jaffe D."/>
            <person name="Johnston J.S."/>
            <person name="Kennedy R.C."/>
            <person name="Koo H."/>
            <person name="Kravitz S."/>
            <person name="Kriventseva E.V."/>
            <person name="Kulp D."/>
            <person name="Labutti K."/>
            <person name="Lee E."/>
            <person name="Li S."/>
            <person name="Lovin D.D."/>
            <person name="Mao C."/>
            <person name="Mauceli E."/>
            <person name="Menck C.F."/>
            <person name="Miller J.R."/>
            <person name="Montgomery P."/>
            <person name="Mori A."/>
            <person name="Nascimento A.L."/>
            <person name="Naveira H.F."/>
            <person name="Nusbaum C."/>
            <person name="O'leary S."/>
            <person name="Orvis J."/>
            <person name="Pertea M."/>
            <person name="Quesneville H."/>
            <person name="Reidenbach K.R."/>
            <person name="Rogers Y.H."/>
            <person name="Roth C.W."/>
            <person name="Schneider J.R."/>
            <person name="Schatz M."/>
            <person name="Shumway M."/>
            <person name="Stanke M."/>
            <person name="Stinson E.O."/>
            <person name="Tubio J.M."/>
            <person name="Vanzee J.P."/>
            <person name="Verjovski-Almeida S."/>
            <person name="Werner D."/>
            <person name="White O."/>
            <person name="Wyder S."/>
            <person name="Zeng Q."/>
            <person name="Zhao Q."/>
            <person name="Zhao Y."/>
            <person name="Hill C.A."/>
            <person name="Raikhel A.S."/>
            <person name="Soares M.B."/>
            <person name="Knudson D.L."/>
            <person name="Lee N.H."/>
            <person name="Galagan J."/>
            <person name="Salzberg S.L."/>
            <person name="Paulsen I.T."/>
            <person name="Dimopoulos G."/>
            <person name="Collins F.H."/>
            <person name="Birren B."/>
            <person name="Fraser-Liggett C.M."/>
            <person name="Severson D.W."/>
        </authorList>
    </citation>
    <scope>NUCLEOTIDE SEQUENCE [LARGE SCALE GENOMIC DNA]</scope>
    <source>
        <strain evidence="2">Liverpool</strain>
    </source>
</reference>
<feature type="compositionally biased region" description="Acidic residues" evidence="1">
    <location>
        <begin position="52"/>
        <end position="63"/>
    </location>
</feature>
<gene>
    <name evidence="2" type="ORF">AaeL_AAEL007545</name>
</gene>
<evidence type="ECO:0000256" key="1">
    <source>
        <dbReference type="SAM" id="MobiDB-lite"/>
    </source>
</evidence>
<dbReference type="KEGG" id="aag:5569325"/>
<feature type="compositionally biased region" description="Basic and acidic residues" evidence="1">
    <location>
        <begin position="64"/>
        <end position="75"/>
    </location>
</feature>
<dbReference type="EMBL" id="CH477447">
    <property type="protein sequence ID" value="EAT40740.1"/>
    <property type="molecule type" value="Genomic_DNA"/>
</dbReference>
<feature type="region of interest" description="Disordered" evidence="1">
    <location>
        <begin position="1"/>
        <end position="86"/>
    </location>
</feature>
<protein>
    <submittedName>
        <fullName evidence="2">AAEL007545-PA</fullName>
    </submittedName>
</protein>
<dbReference type="AlphaFoldDB" id="A0A1S4FGT8"/>
<evidence type="ECO:0000313" key="2">
    <source>
        <dbReference type="EMBL" id="EAT40740.1"/>
    </source>
</evidence>
<feature type="compositionally biased region" description="Polar residues" evidence="1">
    <location>
        <begin position="1"/>
        <end position="21"/>
    </location>
</feature>
<reference evidence="2" key="1">
    <citation type="submission" date="2005-10" db="EMBL/GenBank/DDBJ databases">
        <authorList>
            <person name="Loftus B.J."/>
            <person name="Nene V.M."/>
            <person name="Hannick L.I."/>
            <person name="Bidwell S."/>
            <person name="Haas B."/>
            <person name="Amedeo P."/>
            <person name="Orvis J."/>
            <person name="Wortman J.R."/>
            <person name="White O.R."/>
            <person name="Salzberg S."/>
            <person name="Shumway M."/>
            <person name="Koo H."/>
            <person name="Zhao Y."/>
            <person name="Holmes M."/>
            <person name="Miller J."/>
            <person name="Schatz M."/>
            <person name="Pop M."/>
            <person name="Pai G."/>
            <person name="Utterback T."/>
            <person name="Rogers Y.-H."/>
            <person name="Kravitz S."/>
            <person name="Fraser C.M."/>
        </authorList>
    </citation>
    <scope>NUCLEOTIDE SEQUENCE</scope>
    <source>
        <strain evidence="2">Liverpool</strain>
    </source>
</reference>
<reference evidence="2" key="3">
    <citation type="submission" date="2012-09" db="EMBL/GenBank/DDBJ databases">
        <authorList>
            <consortium name="VectorBase"/>
        </authorList>
    </citation>
    <scope>NUCLEOTIDE SEQUENCE</scope>
    <source>
        <strain evidence="2">Liverpool</strain>
    </source>
</reference>
<proteinExistence type="predicted"/>
<accession>A0A1S4FGT8</accession>